<feature type="domain" description="Survival protein SurE-like phosphatase/nucleotidase" evidence="8">
    <location>
        <begin position="3"/>
        <end position="179"/>
    </location>
</feature>
<dbReference type="PANTHER" id="PTHR30457:SF12">
    <property type="entry name" value="5'_3'-NUCLEOTIDASE SURE"/>
    <property type="match status" value="1"/>
</dbReference>
<organism evidence="9 10">
    <name type="scientific">Anaerocolumna sedimenticola</name>
    <dbReference type="NCBI Taxonomy" id="2696063"/>
    <lineage>
        <taxon>Bacteria</taxon>
        <taxon>Bacillati</taxon>
        <taxon>Bacillota</taxon>
        <taxon>Clostridia</taxon>
        <taxon>Lachnospirales</taxon>
        <taxon>Lachnospiraceae</taxon>
        <taxon>Anaerocolumna</taxon>
    </lineage>
</organism>
<evidence type="ECO:0000256" key="5">
    <source>
        <dbReference type="ARBA" id="ARBA00022741"/>
    </source>
</evidence>
<protein>
    <recommendedName>
        <fullName evidence="7">5'-nucleotidase SurE</fullName>
        <ecNumber evidence="7">3.1.3.5</ecNumber>
    </recommendedName>
    <alternativeName>
        <fullName evidence="7">Nucleoside 5'-monophosphate phosphohydrolase</fullName>
    </alternativeName>
</protein>
<comment type="function">
    <text evidence="7">Nucleotidase that shows phosphatase activity on nucleoside 5'-monophosphates.</text>
</comment>
<dbReference type="SUPFAM" id="SSF64167">
    <property type="entry name" value="SurE-like"/>
    <property type="match status" value="1"/>
</dbReference>
<comment type="similarity">
    <text evidence="2 7">Belongs to the SurE nucleotidase family.</text>
</comment>
<dbReference type="GO" id="GO:0046872">
    <property type="term" value="F:metal ion binding"/>
    <property type="evidence" value="ECO:0007669"/>
    <property type="project" value="UniProtKB-UniRule"/>
</dbReference>
<dbReference type="NCBIfam" id="TIGR00087">
    <property type="entry name" value="surE"/>
    <property type="match status" value="1"/>
</dbReference>
<dbReference type="RefSeq" id="WP_161837223.1">
    <property type="nucleotide sequence ID" value="NZ_CP048000.1"/>
</dbReference>
<dbReference type="PANTHER" id="PTHR30457">
    <property type="entry name" value="5'-NUCLEOTIDASE SURE"/>
    <property type="match status" value="1"/>
</dbReference>
<evidence type="ECO:0000256" key="7">
    <source>
        <dbReference type="HAMAP-Rule" id="MF_00060"/>
    </source>
</evidence>
<dbReference type="GO" id="GO:0005737">
    <property type="term" value="C:cytoplasm"/>
    <property type="evidence" value="ECO:0007669"/>
    <property type="project" value="UniProtKB-SubCell"/>
</dbReference>
<evidence type="ECO:0000256" key="3">
    <source>
        <dbReference type="ARBA" id="ARBA00022490"/>
    </source>
</evidence>
<feature type="binding site" evidence="7">
    <location>
        <position position="39"/>
    </location>
    <ligand>
        <name>a divalent metal cation</name>
        <dbReference type="ChEBI" id="CHEBI:60240"/>
    </ligand>
</feature>
<name>A0A6P1TJA9_9FIRM</name>
<dbReference type="GO" id="GO:0000166">
    <property type="term" value="F:nucleotide binding"/>
    <property type="evidence" value="ECO:0007669"/>
    <property type="project" value="UniProtKB-KW"/>
</dbReference>
<sequence length="249" mass="27400">MKILLTNDDGVFAEGITNLAKIVSEIGEVIVAAPSRQRSAVSHGITVHEPLVVKEVSYPVPVSKAYSVSGNPADCVRVALEDLLEEKPDLLISGINAGPNFGQDVIYSGTVSGAIEGMFYQVPSIAFSLDGLSYEICYHTINTIIENFMKNNKDSKTIWNVNIPSCPLERYKGITRAPLSGHSQYPFRFKKYSAKEKEWYYFPIAEAVGVLEPNTDVDLVKQGYVAITPLTINFENKSQNATISIESME</sequence>
<gene>
    <name evidence="7 9" type="primary">surE</name>
    <name evidence="9" type="ORF">Ana3638_06035</name>
</gene>
<proteinExistence type="inferred from homology"/>
<keyword evidence="5 7" id="KW-0547">Nucleotide-binding</keyword>
<keyword evidence="3 7" id="KW-0963">Cytoplasm</keyword>
<dbReference type="KEGG" id="anr:Ana3638_06035"/>
<accession>A0A6P1TJA9</accession>
<dbReference type="Gene3D" id="3.40.1210.10">
    <property type="entry name" value="Survival protein SurE-like phosphatase/nucleotidase"/>
    <property type="match status" value="1"/>
</dbReference>
<comment type="cofactor">
    <cofactor evidence="7">
        <name>a divalent metal cation</name>
        <dbReference type="ChEBI" id="CHEBI:60240"/>
    </cofactor>
    <text evidence="7">Binds 1 divalent metal cation per subunit.</text>
</comment>
<keyword evidence="10" id="KW-1185">Reference proteome</keyword>
<evidence type="ECO:0000256" key="2">
    <source>
        <dbReference type="ARBA" id="ARBA00011062"/>
    </source>
</evidence>
<evidence type="ECO:0000256" key="4">
    <source>
        <dbReference type="ARBA" id="ARBA00022723"/>
    </source>
</evidence>
<dbReference type="EMBL" id="CP048000">
    <property type="protein sequence ID" value="QHQ60387.1"/>
    <property type="molecule type" value="Genomic_DNA"/>
</dbReference>
<evidence type="ECO:0000256" key="1">
    <source>
        <dbReference type="ARBA" id="ARBA00000815"/>
    </source>
</evidence>
<dbReference type="GO" id="GO:0008254">
    <property type="term" value="F:3'-nucleotidase activity"/>
    <property type="evidence" value="ECO:0007669"/>
    <property type="project" value="TreeGrafter"/>
</dbReference>
<comment type="catalytic activity">
    <reaction evidence="1 7">
        <text>a ribonucleoside 5'-phosphate + H2O = a ribonucleoside + phosphate</text>
        <dbReference type="Rhea" id="RHEA:12484"/>
        <dbReference type="ChEBI" id="CHEBI:15377"/>
        <dbReference type="ChEBI" id="CHEBI:18254"/>
        <dbReference type="ChEBI" id="CHEBI:43474"/>
        <dbReference type="ChEBI" id="CHEBI:58043"/>
        <dbReference type="EC" id="3.1.3.5"/>
    </reaction>
</comment>
<dbReference type="GO" id="GO:0008253">
    <property type="term" value="F:5'-nucleotidase activity"/>
    <property type="evidence" value="ECO:0007669"/>
    <property type="project" value="UniProtKB-UniRule"/>
</dbReference>
<evidence type="ECO:0000259" key="8">
    <source>
        <dbReference type="Pfam" id="PF01975"/>
    </source>
</evidence>
<dbReference type="HAMAP" id="MF_00060">
    <property type="entry name" value="SurE"/>
    <property type="match status" value="1"/>
</dbReference>
<dbReference type="InterPro" id="IPR002828">
    <property type="entry name" value="SurE-like_Pase/nucleotidase"/>
</dbReference>
<dbReference type="Pfam" id="PF01975">
    <property type="entry name" value="SurE"/>
    <property type="match status" value="1"/>
</dbReference>
<dbReference type="EC" id="3.1.3.5" evidence="7"/>
<feature type="binding site" evidence="7">
    <location>
        <position position="96"/>
    </location>
    <ligand>
        <name>a divalent metal cation</name>
        <dbReference type="ChEBI" id="CHEBI:60240"/>
    </ligand>
</feature>
<evidence type="ECO:0000313" key="9">
    <source>
        <dbReference type="EMBL" id="QHQ60387.1"/>
    </source>
</evidence>
<evidence type="ECO:0000313" key="10">
    <source>
        <dbReference type="Proteomes" id="UP000464314"/>
    </source>
</evidence>
<comment type="subcellular location">
    <subcellularLocation>
        <location evidence="7">Cytoplasm</location>
    </subcellularLocation>
</comment>
<dbReference type="InterPro" id="IPR036523">
    <property type="entry name" value="SurE-like_sf"/>
</dbReference>
<dbReference type="InterPro" id="IPR030048">
    <property type="entry name" value="SurE"/>
</dbReference>
<feature type="binding site" evidence="7">
    <location>
        <position position="8"/>
    </location>
    <ligand>
        <name>a divalent metal cation</name>
        <dbReference type="ChEBI" id="CHEBI:60240"/>
    </ligand>
</feature>
<keyword evidence="4 7" id="KW-0479">Metal-binding</keyword>
<dbReference type="GO" id="GO:0004309">
    <property type="term" value="F:exopolyphosphatase activity"/>
    <property type="evidence" value="ECO:0007669"/>
    <property type="project" value="TreeGrafter"/>
</dbReference>
<reference evidence="9 10" key="1">
    <citation type="submission" date="2020-01" db="EMBL/GenBank/DDBJ databases">
        <title>Genome analysis of Anaerocolumna sp. CBA3638.</title>
        <authorList>
            <person name="Kim J."/>
            <person name="Roh S.W."/>
        </authorList>
    </citation>
    <scope>NUCLEOTIDE SEQUENCE [LARGE SCALE GENOMIC DNA]</scope>
    <source>
        <strain evidence="9 10">CBA3638</strain>
    </source>
</reference>
<evidence type="ECO:0000256" key="6">
    <source>
        <dbReference type="ARBA" id="ARBA00022801"/>
    </source>
</evidence>
<dbReference type="Proteomes" id="UP000464314">
    <property type="component" value="Chromosome"/>
</dbReference>
<keyword evidence="6 7" id="KW-0378">Hydrolase</keyword>
<feature type="binding site" evidence="7">
    <location>
        <position position="9"/>
    </location>
    <ligand>
        <name>a divalent metal cation</name>
        <dbReference type="ChEBI" id="CHEBI:60240"/>
    </ligand>
</feature>
<dbReference type="AlphaFoldDB" id="A0A6P1TJA9"/>